<proteinExistence type="inferred from homology"/>
<dbReference type="InterPro" id="IPR003691">
    <property type="entry name" value="FluC"/>
</dbReference>
<organism evidence="12 13">
    <name type="scientific">Gardnerella pickettii JCP8017A</name>
    <dbReference type="NCBI Taxonomy" id="1261062"/>
    <lineage>
        <taxon>Bacteria</taxon>
        <taxon>Bacillati</taxon>
        <taxon>Actinomycetota</taxon>
        <taxon>Actinomycetes</taxon>
        <taxon>Bifidobacteriales</taxon>
        <taxon>Bifidobacteriaceae</taxon>
        <taxon>Gardnerella</taxon>
        <taxon>Gardnerella pickettii</taxon>
    </lineage>
</organism>
<evidence type="ECO:0000313" key="13">
    <source>
        <dbReference type="Proteomes" id="UP000015779"/>
    </source>
</evidence>
<comment type="subcellular location">
    <subcellularLocation>
        <location evidence="1">Cell membrane</location>
        <topology evidence="1">Multi-pass membrane protein</topology>
    </subcellularLocation>
</comment>
<evidence type="ECO:0000256" key="1">
    <source>
        <dbReference type="ARBA" id="ARBA00004651"/>
    </source>
</evidence>
<evidence type="ECO:0000256" key="4">
    <source>
        <dbReference type="ARBA" id="ARBA00022989"/>
    </source>
</evidence>
<evidence type="ECO:0000256" key="3">
    <source>
        <dbReference type="ARBA" id="ARBA00022692"/>
    </source>
</evidence>
<reference evidence="12 13" key="1">
    <citation type="submission" date="2013-06" db="EMBL/GenBank/DDBJ databases">
        <authorList>
            <person name="Weinstock G."/>
            <person name="Sodergren E."/>
            <person name="Lobos E.A."/>
            <person name="Fulton L."/>
            <person name="Fulton R."/>
            <person name="Courtney L."/>
            <person name="Fronick C."/>
            <person name="O'Laughlin M."/>
            <person name="Godfrey J."/>
            <person name="Wilson R.M."/>
            <person name="Miner T."/>
            <person name="Farmer C."/>
            <person name="Delehaunty K."/>
            <person name="Cordes M."/>
            <person name="Minx P."/>
            <person name="Tomlinson C."/>
            <person name="Chen J."/>
            <person name="Wollam A."/>
            <person name="Pepin K.H."/>
            <person name="Bhonagiri V."/>
            <person name="Zhang X."/>
            <person name="Warren W."/>
            <person name="Mitreva M."/>
            <person name="Mardis E.R."/>
            <person name="Wilson R.K."/>
        </authorList>
    </citation>
    <scope>NUCLEOTIDE SEQUENCE [LARGE SCALE GENOMIC DNA]</scope>
    <source>
        <strain evidence="12 13">JCP8017A</strain>
    </source>
</reference>
<evidence type="ECO:0000256" key="2">
    <source>
        <dbReference type="ARBA" id="ARBA00022475"/>
    </source>
</evidence>
<keyword evidence="6" id="KW-0407">Ion channel</keyword>
<feature type="transmembrane region" description="Helical" evidence="10">
    <location>
        <begin position="66"/>
        <end position="91"/>
    </location>
</feature>
<dbReference type="AlphaFoldDB" id="T2PKS0"/>
<keyword evidence="6" id="KW-0406">Ion transport</keyword>
<dbReference type="Proteomes" id="UP000015779">
    <property type="component" value="Unassembled WGS sequence"/>
</dbReference>
<evidence type="ECO:0000256" key="11">
    <source>
        <dbReference type="SAM" id="MobiDB-lite"/>
    </source>
</evidence>
<protein>
    <recommendedName>
        <fullName evidence="10">Fluoride-specific ion channel</fullName>
    </recommendedName>
</protein>
<evidence type="ECO:0000256" key="7">
    <source>
        <dbReference type="ARBA" id="ARBA00035120"/>
    </source>
</evidence>
<keyword evidence="4 10" id="KW-1133">Transmembrane helix</keyword>
<dbReference type="Pfam" id="PF02537">
    <property type="entry name" value="CRCB"/>
    <property type="match status" value="1"/>
</dbReference>
<keyword evidence="5 10" id="KW-0472">Membrane</keyword>
<evidence type="ECO:0000313" key="12">
    <source>
        <dbReference type="EMBL" id="EPI52490.1"/>
    </source>
</evidence>
<evidence type="ECO:0000256" key="10">
    <source>
        <dbReference type="RuleBase" id="RU004340"/>
    </source>
</evidence>
<dbReference type="PATRIC" id="fig|1261062.4.peg.616"/>
<dbReference type="PANTHER" id="PTHR28259">
    <property type="entry name" value="FLUORIDE EXPORT PROTEIN 1-RELATED"/>
    <property type="match status" value="1"/>
</dbReference>
<dbReference type="GO" id="GO:0005886">
    <property type="term" value="C:plasma membrane"/>
    <property type="evidence" value="ECO:0007669"/>
    <property type="project" value="UniProtKB-SubCell"/>
</dbReference>
<evidence type="ECO:0000256" key="9">
    <source>
        <dbReference type="ARBA" id="ARBA00049940"/>
    </source>
</evidence>
<dbReference type="GO" id="GO:1903425">
    <property type="term" value="F:fluoride transmembrane transporter activity"/>
    <property type="evidence" value="ECO:0007669"/>
    <property type="project" value="TreeGrafter"/>
</dbReference>
<comment type="similarity">
    <text evidence="7 10">Belongs to the fluoride channel Fluc/FEX (TC 1.A.43) family.</text>
</comment>
<keyword evidence="6" id="KW-0813">Transport</keyword>
<keyword evidence="2 10" id="KW-1003">Cell membrane</keyword>
<comment type="catalytic activity">
    <reaction evidence="8">
        <text>fluoride(in) = fluoride(out)</text>
        <dbReference type="Rhea" id="RHEA:76159"/>
        <dbReference type="ChEBI" id="CHEBI:17051"/>
    </reaction>
    <physiologicalReaction direction="left-to-right" evidence="8">
        <dbReference type="Rhea" id="RHEA:76160"/>
    </physiologicalReaction>
</comment>
<accession>T2PKS0</accession>
<keyword evidence="3 10" id="KW-0812">Transmembrane</keyword>
<sequence>MRFKAAKNMSVPRKNRPDLPKKRQHKTLGLKIYFVVFIGGLLGAFVRSEIGVFTYGMHWDSGYSMLFSRFTFATLLSNVLACFILALVSSLVANRLRSKNKDLIKYGFCTGFCGGLSTMSTFAFEGAHSAFTAMNIVEVIAIMALYMVLGVLAVLVGSLIGDKIFAFKGNGSVKNAGDANAINKIDANRGGAK</sequence>
<comment type="function">
    <text evidence="9">Fluoride-specific ion channel. Important for reducing fluoride concentration in the cell, thus reducing its toxicity.</text>
</comment>
<dbReference type="PANTHER" id="PTHR28259:SF1">
    <property type="entry name" value="FLUORIDE EXPORT PROTEIN 1-RELATED"/>
    <property type="match status" value="1"/>
</dbReference>
<comment type="caution">
    <text evidence="12">The sequence shown here is derived from an EMBL/GenBank/DDBJ whole genome shotgun (WGS) entry which is preliminary data.</text>
</comment>
<evidence type="ECO:0000256" key="8">
    <source>
        <dbReference type="ARBA" id="ARBA00035585"/>
    </source>
</evidence>
<feature type="transmembrane region" description="Helical" evidence="10">
    <location>
        <begin position="28"/>
        <end position="46"/>
    </location>
</feature>
<evidence type="ECO:0000256" key="6">
    <source>
        <dbReference type="ARBA" id="ARBA00023303"/>
    </source>
</evidence>
<evidence type="ECO:0000256" key="5">
    <source>
        <dbReference type="ARBA" id="ARBA00023136"/>
    </source>
</evidence>
<dbReference type="EMBL" id="ATJN01000031">
    <property type="protein sequence ID" value="EPI52490.1"/>
    <property type="molecule type" value="Genomic_DNA"/>
</dbReference>
<dbReference type="HOGENOM" id="CLU_1459322_0_0_11"/>
<gene>
    <name evidence="12" type="ORF">HMPREF1577_00658</name>
</gene>
<feature type="transmembrane region" description="Helical" evidence="10">
    <location>
        <begin position="103"/>
        <end position="124"/>
    </location>
</feature>
<name>T2PKS0_9BIFI</name>
<feature type="region of interest" description="Disordered" evidence="11">
    <location>
        <begin position="1"/>
        <end position="21"/>
    </location>
</feature>
<feature type="transmembrane region" description="Helical" evidence="10">
    <location>
        <begin position="136"/>
        <end position="160"/>
    </location>
</feature>